<keyword evidence="1" id="KW-1133">Transmembrane helix</keyword>
<keyword evidence="1" id="KW-0472">Membrane</keyword>
<keyword evidence="1" id="KW-0812">Transmembrane</keyword>
<proteinExistence type="predicted"/>
<gene>
    <name evidence="2" type="ORF">BC673_10776</name>
</gene>
<protein>
    <submittedName>
        <fullName evidence="2">Uncharacterized protein</fullName>
    </submittedName>
</protein>
<comment type="caution">
    <text evidence="2">The sequence shown here is derived from an EMBL/GenBank/DDBJ whole genome shotgun (WGS) entry which is preliminary data.</text>
</comment>
<dbReference type="EMBL" id="QLTQ01000007">
    <property type="protein sequence ID" value="RAS46110.1"/>
    <property type="molecule type" value="Genomic_DNA"/>
</dbReference>
<dbReference type="RefSeq" id="WP_006044012.1">
    <property type="nucleotide sequence ID" value="NZ_CAJPLF010000053.1"/>
</dbReference>
<organism evidence="2 3">
    <name type="scientific">Prevotella pallens</name>
    <dbReference type="NCBI Taxonomy" id="60133"/>
    <lineage>
        <taxon>Bacteria</taxon>
        <taxon>Pseudomonadati</taxon>
        <taxon>Bacteroidota</taxon>
        <taxon>Bacteroidia</taxon>
        <taxon>Bacteroidales</taxon>
        <taxon>Prevotellaceae</taxon>
        <taxon>Prevotella</taxon>
    </lineage>
</organism>
<keyword evidence="3" id="KW-1185">Reference proteome</keyword>
<accession>A0ABX9DRR7</accession>
<feature type="transmembrane region" description="Helical" evidence="1">
    <location>
        <begin position="30"/>
        <end position="53"/>
    </location>
</feature>
<dbReference type="Proteomes" id="UP000249852">
    <property type="component" value="Unassembled WGS sequence"/>
</dbReference>
<reference evidence="2 3" key="1">
    <citation type="submission" date="2018-06" db="EMBL/GenBank/DDBJ databases">
        <title>Genomic Encyclopedia of Archaeal and Bacterial Type Strains, Phase II (KMG-II): from individual species to whole genera.</title>
        <authorList>
            <person name="Goeker M."/>
        </authorList>
    </citation>
    <scope>NUCLEOTIDE SEQUENCE [LARGE SCALE GENOMIC DNA]</scope>
    <source>
        <strain evidence="2 3">DSM 18710</strain>
    </source>
</reference>
<evidence type="ECO:0000313" key="2">
    <source>
        <dbReference type="EMBL" id="RAS46110.1"/>
    </source>
</evidence>
<name>A0ABX9DRR7_9BACT</name>
<evidence type="ECO:0000256" key="1">
    <source>
        <dbReference type="SAM" id="Phobius"/>
    </source>
</evidence>
<evidence type="ECO:0000313" key="3">
    <source>
        <dbReference type="Proteomes" id="UP000249852"/>
    </source>
</evidence>
<sequence>MINKDFKDNVTLINVIPLIIIPIGKDYSKIMFFIGLSILLVCTILEIGMLYKIGKENKKNIKKEEELIVLSILDSLMLLQYQPFL</sequence>